<protein>
    <recommendedName>
        <fullName evidence="7">Cyclic nucleotide-binding domain-containing protein 2</fullName>
    </recommendedName>
</protein>
<dbReference type="eggNOG" id="KOG1113">
    <property type="taxonomic scope" value="Eukaryota"/>
</dbReference>
<reference evidence="11" key="2">
    <citation type="journal article" date="2013" name="Nat. Genet.">
        <title>The draft genomes of soft-shell turtle and green sea turtle yield insights into the development and evolution of the turtle-specific body plan.</title>
        <authorList>
            <person name="Wang Z."/>
            <person name="Pascual-Anaya J."/>
            <person name="Zadissa A."/>
            <person name="Li W."/>
            <person name="Niimura Y."/>
            <person name="Huang Z."/>
            <person name="Li C."/>
            <person name="White S."/>
            <person name="Xiong Z."/>
            <person name="Fang D."/>
            <person name="Wang B."/>
            <person name="Ming Y."/>
            <person name="Chen Y."/>
            <person name="Zheng Y."/>
            <person name="Kuraku S."/>
            <person name="Pignatelli M."/>
            <person name="Herrero J."/>
            <person name="Beal K."/>
            <person name="Nozawa M."/>
            <person name="Li Q."/>
            <person name="Wang J."/>
            <person name="Zhang H."/>
            <person name="Yu L."/>
            <person name="Shigenobu S."/>
            <person name="Wang J."/>
            <person name="Liu J."/>
            <person name="Flicek P."/>
            <person name="Searle S."/>
            <person name="Wang J."/>
            <person name="Kuratani S."/>
            <person name="Yin Y."/>
            <person name="Aken B."/>
            <person name="Zhang G."/>
            <person name="Irie N."/>
        </authorList>
    </citation>
    <scope>NUCLEOTIDE SEQUENCE [LARGE SCALE GENOMIC DNA]</scope>
    <source>
        <strain evidence="11">Daiwa-1</strain>
    </source>
</reference>
<dbReference type="GO" id="GO:0030552">
    <property type="term" value="F:cAMP binding"/>
    <property type="evidence" value="ECO:0007669"/>
    <property type="project" value="UniProtKB-KW"/>
</dbReference>
<dbReference type="PANTHER" id="PTHR23011">
    <property type="entry name" value="CYCLIC NUCLEOTIDE-BINDING DOMAIN CONTAINING PROTEIN"/>
    <property type="match status" value="1"/>
</dbReference>
<dbReference type="FunFam" id="2.60.120.10:FF:000083">
    <property type="entry name" value="Cyclic nucleotide binding domain containing 2"/>
    <property type="match status" value="1"/>
</dbReference>
<evidence type="ECO:0000256" key="1">
    <source>
        <dbReference type="ARBA" id="ARBA00004514"/>
    </source>
</evidence>
<dbReference type="PANTHER" id="PTHR23011:SF43">
    <property type="entry name" value="CYCLIC NUCLEOTIDE-BINDING DOMAIN-CONTAINING PROTEIN 2"/>
    <property type="match status" value="1"/>
</dbReference>
<organism evidence="10 11">
    <name type="scientific">Pelodiscus sinensis</name>
    <name type="common">Chinese softshell turtle</name>
    <name type="synonym">Trionyx sinensis</name>
    <dbReference type="NCBI Taxonomy" id="13735"/>
    <lineage>
        <taxon>Eukaryota</taxon>
        <taxon>Metazoa</taxon>
        <taxon>Chordata</taxon>
        <taxon>Craniata</taxon>
        <taxon>Vertebrata</taxon>
        <taxon>Euteleostomi</taxon>
        <taxon>Archelosauria</taxon>
        <taxon>Testudinata</taxon>
        <taxon>Testudines</taxon>
        <taxon>Cryptodira</taxon>
        <taxon>Trionychia</taxon>
        <taxon>Trionychidae</taxon>
        <taxon>Pelodiscus</taxon>
    </lineage>
</organism>
<dbReference type="Ensembl" id="ENSPSIT00000005393.1">
    <property type="protein sequence ID" value="ENSPSIP00000005362.1"/>
    <property type="gene ID" value="ENSPSIG00000004978.1"/>
</dbReference>
<dbReference type="GO" id="GO:0007283">
    <property type="term" value="P:spermatogenesis"/>
    <property type="evidence" value="ECO:0007669"/>
    <property type="project" value="TreeGrafter"/>
</dbReference>
<evidence type="ECO:0000259" key="9">
    <source>
        <dbReference type="PROSITE" id="PS50042"/>
    </source>
</evidence>
<evidence type="ECO:0000256" key="5">
    <source>
        <dbReference type="ARBA" id="ARBA00023149"/>
    </source>
</evidence>
<evidence type="ECO:0000313" key="11">
    <source>
        <dbReference type="Proteomes" id="UP000007267"/>
    </source>
</evidence>
<dbReference type="OMA" id="KTTKPCY"/>
<sequence>MISCACSFKTFYRFALEMVVMNRVCKIFRQGLMGFRGFQFIDMAAQESLTFGMEEDKKCTKLSFDHNTFQIRKDRFPLRAIQITKKKPEWRTEKEIKLLQSWLQFVESYRRYSLTLQLLLAKVIRFERFGRRRVIVKKGHCGQSFYFIYFGTVAITEDEDGSSAFTDPDPTLLRKGAGFGEVALLKARRRIATVVCMEETELLVVDKEDFFANKLDEELRKESQYRFSFFKGLDLFATWPNYLVEKIANYCKAENFHYGQVIVKDISESASIIFVTKGKCEVLRLVDLTTCPSYHKWISQQMDFPKPSPHYSMETGITGRKRFNNFMWKSFPVQDLSNLKSIHQKDENLEKQDVAFNRKYKNTPRKLEKQDRGDSISNRKSQGDKNKLILLTPYGEIPTAVATAIYTKVDEVHKGELLGISQHLLPEDKQDNRSMVLVSQGAEVIRLKKEKFEKLADHITLMKLHKKQTTYPSDDELCQSFLEQNHWKIFKKDLMNLLLERKLMMAGSQHVKPKKDIYSSWSMNQAGILDLTSTHPPPSKSIHRQQHKYVPIHIGQLRLIHGIAVPRPSLKGLF</sequence>
<keyword evidence="11" id="KW-1185">Reference proteome</keyword>
<dbReference type="EMBL" id="AGCU01135951">
    <property type="status" value="NOT_ANNOTATED_CDS"/>
    <property type="molecule type" value="Genomic_DNA"/>
</dbReference>
<dbReference type="CDD" id="cd00038">
    <property type="entry name" value="CAP_ED"/>
    <property type="match status" value="1"/>
</dbReference>
<feature type="domain" description="Cyclic nucleotide-binding" evidence="9">
    <location>
        <begin position="120"/>
        <end position="210"/>
    </location>
</feature>
<dbReference type="PROSITE" id="PS50042">
    <property type="entry name" value="CNMP_BINDING_3"/>
    <property type="match status" value="1"/>
</dbReference>
<reference evidence="11" key="1">
    <citation type="submission" date="2011-10" db="EMBL/GenBank/DDBJ databases">
        <authorList>
            <consortium name="Soft-shell Turtle Genome Consortium"/>
        </authorList>
    </citation>
    <scope>NUCLEOTIDE SEQUENCE [LARGE SCALE GENOMIC DNA]</scope>
    <source>
        <strain evidence="11">Daiwa-1</strain>
    </source>
</reference>
<evidence type="ECO:0000256" key="7">
    <source>
        <dbReference type="ARBA" id="ARBA00072573"/>
    </source>
</evidence>
<name>K7FBF2_PELSI</name>
<feature type="compositionally biased region" description="Basic and acidic residues" evidence="8">
    <location>
        <begin position="365"/>
        <end position="374"/>
    </location>
</feature>
<dbReference type="Pfam" id="PF00027">
    <property type="entry name" value="cNMP_binding"/>
    <property type="match status" value="1"/>
</dbReference>
<reference evidence="10" key="3">
    <citation type="submission" date="2025-08" db="UniProtKB">
        <authorList>
            <consortium name="Ensembl"/>
        </authorList>
    </citation>
    <scope>IDENTIFICATION</scope>
</reference>
<keyword evidence="5" id="KW-0114">cAMP</keyword>
<dbReference type="HOGENOM" id="CLU_033437_0_0_1"/>
<evidence type="ECO:0000256" key="3">
    <source>
        <dbReference type="ARBA" id="ARBA00022566"/>
    </source>
</evidence>
<comment type="function">
    <text evidence="6">Essential for male fertility. Plays an important role in spermatogenesis and regulates sperm motility by controlling the development of the flagellar bending of sperm.</text>
</comment>
<dbReference type="Gene3D" id="2.60.120.10">
    <property type="entry name" value="Jelly Rolls"/>
    <property type="match status" value="2"/>
</dbReference>
<comment type="subcellular location">
    <subcellularLocation>
        <location evidence="1">Cytoplasm</location>
        <location evidence="1">Cytosol</location>
    </subcellularLocation>
</comment>
<dbReference type="GO" id="GO:0005829">
    <property type="term" value="C:cytosol"/>
    <property type="evidence" value="ECO:0007669"/>
    <property type="project" value="UniProtKB-SubCell"/>
</dbReference>
<dbReference type="Proteomes" id="UP000007267">
    <property type="component" value="Unassembled WGS sequence"/>
</dbReference>
<reference evidence="10" key="4">
    <citation type="submission" date="2025-09" db="UniProtKB">
        <authorList>
            <consortium name="Ensembl"/>
        </authorList>
    </citation>
    <scope>IDENTIFICATION</scope>
</reference>
<dbReference type="GeneTree" id="ENSGT00390000003964"/>
<keyword evidence="4" id="KW-0547">Nucleotide-binding</keyword>
<accession>K7FBF2</accession>
<proteinExistence type="predicted"/>
<dbReference type="STRING" id="13735.ENSPSIP00000005362"/>
<evidence type="ECO:0000256" key="6">
    <source>
        <dbReference type="ARBA" id="ARBA00059651"/>
    </source>
</evidence>
<dbReference type="InterPro" id="IPR000595">
    <property type="entry name" value="cNMP-bd_dom"/>
</dbReference>
<evidence type="ECO:0000256" key="8">
    <source>
        <dbReference type="SAM" id="MobiDB-lite"/>
    </source>
</evidence>
<keyword evidence="3" id="KW-0116">cAMP-binding</keyword>
<evidence type="ECO:0000256" key="4">
    <source>
        <dbReference type="ARBA" id="ARBA00022741"/>
    </source>
</evidence>
<keyword evidence="2" id="KW-0963">Cytoplasm</keyword>
<dbReference type="InterPro" id="IPR018490">
    <property type="entry name" value="cNMP-bd_dom_sf"/>
</dbReference>
<evidence type="ECO:0000256" key="2">
    <source>
        <dbReference type="ARBA" id="ARBA00022490"/>
    </source>
</evidence>
<dbReference type="AlphaFoldDB" id="K7FBF2"/>
<dbReference type="InterPro" id="IPR014710">
    <property type="entry name" value="RmlC-like_jellyroll"/>
</dbReference>
<feature type="region of interest" description="Disordered" evidence="8">
    <location>
        <begin position="360"/>
        <end position="381"/>
    </location>
</feature>
<evidence type="ECO:0000313" key="10">
    <source>
        <dbReference type="Ensembl" id="ENSPSIP00000005362.1"/>
    </source>
</evidence>
<dbReference type="SUPFAM" id="SSF51206">
    <property type="entry name" value="cAMP-binding domain-like"/>
    <property type="match status" value="2"/>
</dbReference>